<sequence length="438" mass="46477">MPFFSRSALKDGVAMREVWSWAAFDFANSGYTTVVLTAVFNAYFVSVVAGDAPSATFLWTVVIAVSNAVSMLLMPVIGTVADATATKKRWLAVATFMAVGGTLGLMFAGPGTIVWASLMIIVSNVAYNVGESLNSAFLPELAREDAVGKVSGWGWSFGYCGGILTLGLCLGVVLGGEKLGYGMDQTVAGTMAVTAFVFAAAALPIFLFLKERSVPRLDAADREAVRSAASESFAELRRTLGSLGDFRDFAWLSVCGFLYQCGVSVVITLSAVYAAAVMGFKTEDTLLMVFLVNITAAVGAFAFGYVQDRIGHKLALAGTLCVWIAMIAVAAFSTERWQFWVAANLAGLAMGSSQSAGRAMVAVFAPSSRLAEFYSFWNMALWLAAIVGPLSYGAITWITGNDHRMAILFTGLFFVLSLLALAPVSMKRGAEVAARLSK</sequence>
<organism evidence="8 9">
    <name type="scientific">Sutterella wadsworthensis 2_1_59BFAA</name>
    <dbReference type="NCBI Taxonomy" id="742823"/>
    <lineage>
        <taxon>Bacteria</taxon>
        <taxon>Pseudomonadati</taxon>
        <taxon>Pseudomonadota</taxon>
        <taxon>Betaproteobacteria</taxon>
        <taxon>Burkholderiales</taxon>
        <taxon>Sutterellaceae</taxon>
        <taxon>Sutterella</taxon>
    </lineage>
</organism>
<dbReference type="Proteomes" id="UP000005835">
    <property type="component" value="Unassembled WGS sequence"/>
</dbReference>
<dbReference type="EMBL" id="ADMG01000006">
    <property type="protein sequence ID" value="EKB32271.1"/>
    <property type="molecule type" value="Genomic_DNA"/>
</dbReference>
<dbReference type="GO" id="GO:0012505">
    <property type="term" value="C:endomembrane system"/>
    <property type="evidence" value="ECO:0007669"/>
    <property type="project" value="UniProtKB-SubCell"/>
</dbReference>
<keyword evidence="5 6" id="KW-0472">Membrane</keyword>
<evidence type="ECO:0000313" key="9">
    <source>
        <dbReference type="Proteomes" id="UP000005835"/>
    </source>
</evidence>
<reference evidence="8 9" key="1">
    <citation type="submission" date="2012-05" db="EMBL/GenBank/DDBJ databases">
        <title>The Genome Sequence of Sutterella wadsworthensis 2_1_59BFAA.</title>
        <authorList>
            <consortium name="The Broad Institute Genome Sequencing Platform"/>
            <person name="Earl A."/>
            <person name="Ward D."/>
            <person name="Feldgarden M."/>
            <person name="Gevers D."/>
            <person name="Daigneault M."/>
            <person name="Strauss J."/>
            <person name="Allen-Vercoe E."/>
            <person name="Walker B."/>
            <person name="Young S.K."/>
            <person name="Zeng Q."/>
            <person name="Gargeya S."/>
            <person name="Fitzgerald M."/>
            <person name="Haas B."/>
            <person name="Abouelleil A."/>
            <person name="Alvarado L."/>
            <person name="Arachchi H.M."/>
            <person name="Berlin A.M."/>
            <person name="Chapman S.B."/>
            <person name="Goldberg J."/>
            <person name="Griggs A."/>
            <person name="Gujja S."/>
            <person name="Hansen M."/>
            <person name="Howarth C."/>
            <person name="Imamovic A."/>
            <person name="Larimer J."/>
            <person name="McCowen C."/>
            <person name="Montmayeur A."/>
            <person name="Murphy C."/>
            <person name="Neiman D."/>
            <person name="Pearson M."/>
            <person name="Priest M."/>
            <person name="Roberts A."/>
            <person name="Saif S."/>
            <person name="Shea T."/>
            <person name="Sisk P."/>
            <person name="Sykes S."/>
            <person name="Wortman J."/>
            <person name="Nusbaum C."/>
            <person name="Birren B."/>
        </authorList>
    </citation>
    <scope>NUCLEOTIDE SEQUENCE [LARGE SCALE GENOMIC DNA]</scope>
    <source>
        <strain evidence="8 9">2_1_59BFAA</strain>
    </source>
</reference>
<feature type="transmembrane region" description="Helical" evidence="6">
    <location>
        <begin position="286"/>
        <end position="307"/>
    </location>
</feature>
<feature type="transmembrane region" description="Helical" evidence="6">
    <location>
        <begin position="90"/>
        <end position="107"/>
    </location>
</feature>
<dbReference type="Gene3D" id="1.20.1250.20">
    <property type="entry name" value="MFS general substrate transporter like domains"/>
    <property type="match status" value="2"/>
</dbReference>
<evidence type="ECO:0000256" key="2">
    <source>
        <dbReference type="ARBA" id="ARBA00022448"/>
    </source>
</evidence>
<dbReference type="PROSITE" id="PS50850">
    <property type="entry name" value="MFS"/>
    <property type="match status" value="1"/>
</dbReference>
<feature type="domain" description="Major facilitator superfamily (MFS) profile" evidence="7">
    <location>
        <begin position="248"/>
        <end position="438"/>
    </location>
</feature>
<comment type="subcellular location">
    <subcellularLocation>
        <location evidence="1">Endomembrane system</location>
        <topology evidence="1">Multi-pass membrane protein</topology>
    </subcellularLocation>
</comment>
<evidence type="ECO:0000256" key="4">
    <source>
        <dbReference type="ARBA" id="ARBA00022989"/>
    </source>
</evidence>
<dbReference type="InterPro" id="IPR020846">
    <property type="entry name" value="MFS_dom"/>
</dbReference>
<protein>
    <recommendedName>
        <fullName evidence="7">Major facilitator superfamily (MFS) profile domain-containing protein</fullName>
    </recommendedName>
</protein>
<dbReference type="InterPro" id="IPR036259">
    <property type="entry name" value="MFS_trans_sf"/>
</dbReference>
<dbReference type="RefSeq" id="WP_005433115.1">
    <property type="nucleotide sequence ID" value="NZ_JH815513.1"/>
</dbReference>
<feature type="transmembrane region" description="Helical" evidence="6">
    <location>
        <begin position="405"/>
        <end position="426"/>
    </location>
</feature>
<dbReference type="HOGENOM" id="CLU_017518_3_1_4"/>
<evidence type="ECO:0000313" key="8">
    <source>
        <dbReference type="EMBL" id="EKB32271.1"/>
    </source>
</evidence>
<dbReference type="STRING" id="742823.HMPREF9465_00121"/>
<keyword evidence="9" id="KW-1185">Reference proteome</keyword>
<keyword evidence="4 6" id="KW-1133">Transmembrane helix</keyword>
<comment type="caution">
    <text evidence="8">The sequence shown here is derived from an EMBL/GenBank/DDBJ whole genome shotgun (WGS) entry which is preliminary data.</text>
</comment>
<proteinExistence type="predicted"/>
<evidence type="ECO:0000256" key="3">
    <source>
        <dbReference type="ARBA" id="ARBA00022692"/>
    </source>
</evidence>
<feature type="transmembrane region" description="Helical" evidence="6">
    <location>
        <begin position="257"/>
        <end position="280"/>
    </location>
</feature>
<evidence type="ECO:0000256" key="1">
    <source>
        <dbReference type="ARBA" id="ARBA00004127"/>
    </source>
</evidence>
<dbReference type="InterPro" id="IPR050495">
    <property type="entry name" value="ATG22/LtaA_families"/>
</dbReference>
<dbReference type="InterPro" id="IPR024671">
    <property type="entry name" value="Atg22-like"/>
</dbReference>
<name>K1JQ07_9BURK</name>
<keyword evidence="3 6" id="KW-0812">Transmembrane</keyword>
<evidence type="ECO:0000256" key="5">
    <source>
        <dbReference type="ARBA" id="ARBA00023136"/>
    </source>
</evidence>
<dbReference type="eggNOG" id="COG2270">
    <property type="taxonomic scope" value="Bacteria"/>
</dbReference>
<feature type="transmembrane region" description="Helical" evidence="6">
    <location>
        <begin position="150"/>
        <end position="174"/>
    </location>
</feature>
<dbReference type="Pfam" id="PF11700">
    <property type="entry name" value="ATG22"/>
    <property type="match status" value="2"/>
</dbReference>
<gene>
    <name evidence="8" type="ORF">HMPREF9465_00121</name>
</gene>
<feature type="transmembrane region" description="Helical" evidence="6">
    <location>
        <begin position="186"/>
        <end position="209"/>
    </location>
</feature>
<dbReference type="PANTHER" id="PTHR23519:SF1">
    <property type="entry name" value="AUTOPHAGY-RELATED PROTEIN 22"/>
    <property type="match status" value="1"/>
</dbReference>
<dbReference type="GO" id="GO:0022857">
    <property type="term" value="F:transmembrane transporter activity"/>
    <property type="evidence" value="ECO:0007669"/>
    <property type="project" value="InterPro"/>
</dbReference>
<feature type="transmembrane region" description="Helical" evidence="6">
    <location>
        <begin position="339"/>
        <end position="364"/>
    </location>
</feature>
<evidence type="ECO:0000259" key="7">
    <source>
        <dbReference type="PROSITE" id="PS50850"/>
    </source>
</evidence>
<feature type="transmembrane region" description="Helical" evidence="6">
    <location>
        <begin position="376"/>
        <end position="399"/>
    </location>
</feature>
<feature type="transmembrane region" description="Helical" evidence="6">
    <location>
        <begin position="314"/>
        <end position="333"/>
    </location>
</feature>
<feature type="transmembrane region" description="Helical" evidence="6">
    <location>
        <begin position="21"/>
        <end position="45"/>
    </location>
</feature>
<keyword evidence="2" id="KW-0813">Transport</keyword>
<feature type="transmembrane region" description="Helical" evidence="6">
    <location>
        <begin position="57"/>
        <end position="78"/>
    </location>
</feature>
<accession>K1JQ07</accession>
<evidence type="ECO:0000256" key="6">
    <source>
        <dbReference type="SAM" id="Phobius"/>
    </source>
</evidence>
<dbReference type="OrthoDB" id="9768783at2"/>
<dbReference type="SUPFAM" id="SSF103473">
    <property type="entry name" value="MFS general substrate transporter"/>
    <property type="match status" value="1"/>
</dbReference>
<dbReference type="PANTHER" id="PTHR23519">
    <property type="entry name" value="AUTOPHAGY-RELATED PROTEIN 22"/>
    <property type="match status" value="1"/>
</dbReference>
<dbReference type="PATRIC" id="fig|742823.3.peg.123"/>
<dbReference type="AlphaFoldDB" id="K1JQ07"/>